<protein>
    <submittedName>
        <fullName evidence="3">Glycosyltransferase family 92 protein</fullName>
    </submittedName>
</protein>
<evidence type="ECO:0000256" key="1">
    <source>
        <dbReference type="SAM" id="SignalP"/>
    </source>
</evidence>
<dbReference type="STRING" id="1561998.A0A1I7UU59"/>
<dbReference type="AlphaFoldDB" id="A0A1I7UU59"/>
<keyword evidence="1" id="KW-0732">Signal</keyword>
<dbReference type="WBParaSite" id="Csp11.Scaffold630.g19373.t1">
    <property type="protein sequence ID" value="Csp11.Scaffold630.g19373.t1"/>
    <property type="gene ID" value="Csp11.Scaffold630.g19373"/>
</dbReference>
<accession>A0A1I7UU59</accession>
<feature type="signal peptide" evidence="1">
    <location>
        <begin position="1"/>
        <end position="20"/>
    </location>
</feature>
<evidence type="ECO:0000313" key="2">
    <source>
        <dbReference type="Proteomes" id="UP000095282"/>
    </source>
</evidence>
<dbReference type="Pfam" id="PF13896">
    <property type="entry name" value="Glyco_transf_49"/>
    <property type="match status" value="2"/>
</dbReference>
<keyword evidence="2" id="KW-1185">Reference proteome</keyword>
<dbReference type="PANTHER" id="PTHR47411:SF2">
    <property type="entry name" value="B3GNT1, BETA-1,3-N-ACETYLGUCOSAMINYLTRANSFERASE 1, HOMOLOG"/>
    <property type="match status" value="1"/>
</dbReference>
<sequence>MPRLIFFGIAILLLVWITSHEDATRPYSLLDAFHGEGIRTKLHENLYCIGYNFLESRETFRESDGLEPVTLATHGTSDMLKTIENMPDMWDGPISIGLYLDSQTSNALDYLANVHRCILAFREKMTIHFAFKISAFQTTCPTVIVPKPSISCDDFLRDQEALRKSVSAPFTLYPCSLMRNVARWGAKSDIHFVMDGDMIVSEGMAQRVKKVANEMIDGHRKVVLLVRRFENDVGTVIPRSFPQLQEALRNNRLFSVPAQECAVIGSFYDGVTVPEFIQIYKLCRANYTFHLLSHVFDVHEGIKLAENTYSQAAANHQIQYARRGAKQRYEEEMNRLYPLTQEKCGVFKF</sequence>
<dbReference type="PANTHER" id="PTHR47411">
    <property type="entry name" value="B3GNT1, BETA-1,3-N-ACETYLGUCOSAMINYLTRANSFERASE 1, HOMOLOG"/>
    <property type="match status" value="1"/>
</dbReference>
<name>A0A1I7UU59_9PELO</name>
<proteinExistence type="predicted"/>
<feature type="chain" id="PRO_5009309355" evidence="1">
    <location>
        <begin position="21"/>
        <end position="349"/>
    </location>
</feature>
<dbReference type="Proteomes" id="UP000095282">
    <property type="component" value="Unplaced"/>
</dbReference>
<organism evidence="2 3">
    <name type="scientific">Caenorhabditis tropicalis</name>
    <dbReference type="NCBI Taxonomy" id="1561998"/>
    <lineage>
        <taxon>Eukaryota</taxon>
        <taxon>Metazoa</taxon>
        <taxon>Ecdysozoa</taxon>
        <taxon>Nematoda</taxon>
        <taxon>Chromadorea</taxon>
        <taxon>Rhabditida</taxon>
        <taxon>Rhabditina</taxon>
        <taxon>Rhabditomorpha</taxon>
        <taxon>Rhabditoidea</taxon>
        <taxon>Rhabditidae</taxon>
        <taxon>Peloderinae</taxon>
        <taxon>Caenorhabditis</taxon>
    </lineage>
</organism>
<evidence type="ECO:0000313" key="3">
    <source>
        <dbReference type="WBParaSite" id="Csp11.Scaffold630.g19373.t1"/>
    </source>
</evidence>
<dbReference type="eggNOG" id="KOG3765">
    <property type="taxonomic scope" value="Eukaryota"/>
</dbReference>
<reference evidence="3" key="1">
    <citation type="submission" date="2016-11" db="UniProtKB">
        <authorList>
            <consortium name="WormBaseParasite"/>
        </authorList>
    </citation>
    <scope>IDENTIFICATION</scope>
</reference>